<evidence type="ECO:0000313" key="2">
    <source>
        <dbReference type="Proteomes" id="UP000821865"/>
    </source>
</evidence>
<protein>
    <submittedName>
        <fullName evidence="1">Uncharacterized protein</fullName>
    </submittedName>
</protein>
<accession>A0ACB8DF41</accession>
<keyword evidence="2" id="KW-1185">Reference proteome</keyword>
<dbReference type="Proteomes" id="UP000821865">
    <property type="component" value="Chromosome 2"/>
</dbReference>
<comment type="caution">
    <text evidence="1">The sequence shown here is derived from an EMBL/GenBank/DDBJ whole genome shotgun (WGS) entry which is preliminary data.</text>
</comment>
<evidence type="ECO:0000313" key="1">
    <source>
        <dbReference type="EMBL" id="KAH7966665.1"/>
    </source>
</evidence>
<sequence length="252" mass="25995">MSRLENRTALVTGAGSGIGRSVCEALAADGARVVAADCNQDAAYETVSRLCGGAGLHLALQVDVSSEASVKSLFSRIRDSPGLPAVSIVVCSAGVKNIDSLVDTKPDAFDRVMSVNAKGTFLTVQAAAREMLSRGVRNGAVVTVSSIVARTGLSRQCAYAASKAAVVAFTKTAALELAPHGIRCNVVLPGFTDTAMTADVNDKDRAHVAACTPLGRAARPEEIARTIRFLCDEAESSFVTGAALDVTGGLHM</sequence>
<gene>
    <name evidence="1" type="ORF">HPB49_018464</name>
</gene>
<name>A0ACB8DF41_DERSI</name>
<organism evidence="1 2">
    <name type="scientific">Dermacentor silvarum</name>
    <name type="common">Tick</name>
    <dbReference type="NCBI Taxonomy" id="543639"/>
    <lineage>
        <taxon>Eukaryota</taxon>
        <taxon>Metazoa</taxon>
        <taxon>Ecdysozoa</taxon>
        <taxon>Arthropoda</taxon>
        <taxon>Chelicerata</taxon>
        <taxon>Arachnida</taxon>
        <taxon>Acari</taxon>
        <taxon>Parasitiformes</taxon>
        <taxon>Ixodida</taxon>
        <taxon>Ixodoidea</taxon>
        <taxon>Ixodidae</taxon>
        <taxon>Rhipicephalinae</taxon>
        <taxon>Dermacentor</taxon>
    </lineage>
</organism>
<dbReference type="EMBL" id="CM023471">
    <property type="protein sequence ID" value="KAH7966665.1"/>
    <property type="molecule type" value="Genomic_DNA"/>
</dbReference>
<reference evidence="1" key="1">
    <citation type="submission" date="2020-05" db="EMBL/GenBank/DDBJ databases">
        <title>Large-scale comparative analyses of tick genomes elucidate their genetic diversity and vector capacities.</title>
        <authorList>
            <person name="Jia N."/>
            <person name="Wang J."/>
            <person name="Shi W."/>
            <person name="Du L."/>
            <person name="Sun Y."/>
            <person name="Zhan W."/>
            <person name="Jiang J."/>
            <person name="Wang Q."/>
            <person name="Zhang B."/>
            <person name="Ji P."/>
            <person name="Sakyi L.B."/>
            <person name="Cui X."/>
            <person name="Yuan T."/>
            <person name="Jiang B."/>
            <person name="Yang W."/>
            <person name="Lam T.T.-Y."/>
            <person name="Chang Q."/>
            <person name="Ding S."/>
            <person name="Wang X."/>
            <person name="Zhu J."/>
            <person name="Ruan X."/>
            <person name="Zhao L."/>
            <person name="Wei J."/>
            <person name="Que T."/>
            <person name="Du C."/>
            <person name="Cheng J."/>
            <person name="Dai P."/>
            <person name="Han X."/>
            <person name="Huang E."/>
            <person name="Gao Y."/>
            <person name="Liu J."/>
            <person name="Shao H."/>
            <person name="Ye R."/>
            <person name="Li L."/>
            <person name="Wei W."/>
            <person name="Wang X."/>
            <person name="Wang C."/>
            <person name="Yang T."/>
            <person name="Huo Q."/>
            <person name="Li W."/>
            <person name="Guo W."/>
            <person name="Chen H."/>
            <person name="Zhou L."/>
            <person name="Ni X."/>
            <person name="Tian J."/>
            <person name="Zhou Y."/>
            <person name="Sheng Y."/>
            <person name="Liu T."/>
            <person name="Pan Y."/>
            <person name="Xia L."/>
            <person name="Li J."/>
            <person name="Zhao F."/>
            <person name="Cao W."/>
        </authorList>
    </citation>
    <scope>NUCLEOTIDE SEQUENCE</scope>
    <source>
        <strain evidence="1">Dsil-2018</strain>
    </source>
</reference>
<proteinExistence type="predicted"/>